<evidence type="ECO:0000256" key="2">
    <source>
        <dbReference type="ARBA" id="ARBA00022723"/>
    </source>
</evidence>
<dbReference type="GO" id="GO:0016491">
    <property type="term" value="F:oxidoreductase activity"/>
    <property type="evidence" value="ECO:0007669"/>
    <property type="project" value="UniProtKB-KW"/>
</dbReference>
<evidence type="ECO:0000256" key="1">
    <source>
        <dbReference type="ARBA" id="ARBA00010617"/>
    </source>
</evidence>
<keyword evidence="6" id="KW-1185">Reference proteome</keyword>
<dbReference type="SUPFAM" id="SSF48264">
    <property type="entry name" value="Cytochrome P450"/>
    <property type="match status" value="1"/>
</dbReference>
<proteinExistence type="inferred from homology"/>
<dbReference type="GO" id="GO:0046872">
    <property type="term" value="F:metal ion binding"/>
    <property type="evidence" value="ECO:0007669"/>
    <property type="project" value="UniProtKB-KW"/>
</dbReference>
<keyword evidence="4" id="KW-0408">Iron</keyword>
<dbReference type="PANTHER" id="PTHR47944:SF16">
    <property type="entry name" value="CYTOCHROME P450 FAMILY 1 SUBFAMILY A POLYPEPTIDE 1"/>
    <property type="match status" value="1"/>
</dbReference>
<gene>
    <name evidence="5" type="ORF">R1sor_025796</name>
</gene>
<dbReference type="InterPro" id="IPR036396">
    <property type="entry name" value="Cyt_P450_sf"/>
</dbReference>
<evidence type="ECO:0000313" key="6">
    <source>
        <dbReference type="Proteomes" id="UP001633002"/>
    </source>
</evidence>
<dbReference type="AlphaFoldDB" id="A0ABD3GA52"/>
<dbReference type="Pfam" id="PF00067">
    <property type="entry name" value="p450"/>
    <property type="match status" value="1"/>
</dbReference>
<comment type="caution">
    <text evidence="5">The sequence shown here is derived from an EMBL/GenBank/DDBJ whole genome shotgun (WGS) entry which is preliminary data.</text>
</comment>
<accession>A0ABD3GA52</accession>
<dbReference type="InterPro" id="IPR001128">
    <property type="entry name" value="Cyt_P450"/>
</dbReference>
<keyword evidence="2" id="KW-0479">Metal-binding</keyword>
<evidence type="ECO:0000256" key="4">
    <source>
        <dbReference type="ARBA" id="ARBA00023004"/>
    </source>
</evidence>
<evidence type="ECO:0008006" key="7">
    <source>
        <dbReference type="Google" id="ProtNLM"/>
    </source>
</evidence>
<dbReference type="Proteomes" id="UP001633002">
    <property type="component" value="Unassembled WGS sequence"/>
</dbReference>
<reference evidence="5 6" key="1">
    <citation type="submission" date="2024-09" db="EMBL/GenBank/DDBJ databases">
        <title>Chromosome-scale assembly of Riccia sorocarpa.</title>
        <authorList>
            <person name="Paukszto L."/>
        </authorList>
    </citation>
    <scope>NUCLEOTIDE SEQUENCE [LARGE SCALE GENOMIC DNA]</scope>
    <source>
        <strain evidence="5">LP-2024</strain>
        <tissue evidence="5">Aerial parts of the thallus</tissue>
    </source>
</reference>
<evidence type="ECO:0000313" key="5">
    <source>
        <dbReference type="EMBL" id="KAL3675848.1"/>
    </source>
</evidence>
<name>A0ABD3GA52_9MARC</name>
<sequence length="150" mass="17016">MITCELRRPGIHDFNWGPDDISVTIEWALRELLKDSCILEKAQAEMDSVVGRERLVNESNLPNLPYLNAIVMETFRLHPAGVLIPRSSMEDCEIQGYKIPAKTSVFKCCVIQGDILKTQLLYFDICVANILYQMSSPLAFKLLSLRPILC</sequence>
<evidence type="ECO:0000256" key="3">
    <source>
        <dbReference type="ARBA" id="ARBA00023002"/>
    </source>
</evidence>
<protein>
    <recommendedName>
        <fullName evidence="7">Cytochrome P450</fullName>
    </recommendedName>
</protein>
<dbReference type="Gene3D" id="1.10.630.10">
    <property type="entry name" value="Cytochrome P450"/>
    <property type="match status" value="1"/>
</dbReference>
<organism evidence="5 6">
    <name type="scientific">Riccia sorocarpa</name>
    <dbReference type="NCBI Taxonomy" id="122646"/>
    <lineage>
        <taxon>Eukaryota</taxon>
        <taxon>Viridiplantae</taxon>
        <taxon>Streptophyta</taxon>
        <taxon>Embryophyta</taxon>
        <taxon>Marchantiophyta</taxon>
        <taxon>Marchantiopsida</taxon>
        <taxon>Marchantiidae</taxon>
        <taxon>Marchantiales</taxon>
        <taxon>Ricciaceae</taxon>
        <taxon>Riccia</taxon>
    </lineage>
</organism>
<keyword evidence="3" id="KW-0560">Oxidoreductase</keyword>
<dbReference type="EMBL" id="JBJQOH010000008">
    <property type="protein sequence ID" value="KAL3675848.1"/>
    <property type="molecule type" value="Genomic_DNA"/>
</dbReference>
<dbReference type="PANTHER" id="PTHR47944">
    <property type="entry name" value="CYTOCHROME P450 98A9"/>
    <property type="match status" value="1"/>
</dbReference>
<comment type="similarity">
    <text evidence="1">Belongs to the cytochrome P450 family.</text>
</comment>